<gene>
    <name evidence="2" type="ORF">FBQ74_16640</name>
</gene>
<dbReference type="OrthoDB" id="6384087at2"/>
<dbReference type="AlphaFoldDB" id="A0A5B7YIB2"/>
<dbReference type="Proteomes" id="UP000304912">
    <property type="component" value="Chromosome"/>
</dbReference>
<dbReference type="InterPro" id="IPR011250">
    <property type="entry name" value="OMP/PagP_B-barrel"/>
</dbReference>
<reference evidence="2 3" key="1">
    <citation type="submission" date="2019-04" db="EMBL/GenBank/DDBJ databases">
        <title>Salinimonas iocasae sp. nov., a halophilic bacterium isolated from the outer tube casing of tubeworms in Okinawa Trough.</title>
        <authorList>
            <person name="Zhang H."/>
            <person name="Wang H."/>
            <person name="Li C."/>
        </authorList>
    </citation>
    <scope>NUCLEOTIDE SEQUENCE [LARGE SCALE GENOMIC DNA]</scope>
    <source>
        <strain evidence="2 3">KX18D6</strain>
    </source>
</reference>
<organism evidence="2 3">
    <name type="scientific">Salinimonas iocasae</name>
    <dbReference type="NCBI Taxonomy" id="2572577"/>
    <lineage>
        <taxon>Bacteria</taxon>
        <taxon>Pseudomonadati</taxon>
        <taxon>Pseudomonadota</taxon>
        <taxon>Gammaproteobacteria</taxon>
        <taxon>Alteromonadales</taxon>
        <taxon>Alteromonadaceae</taxon>
        <taxon>Alteromonas/Salinimonas group</taxon>
        <taxon>Salinimonas</taxon>
    </lineage>
</organism>
<sequence>MQKRLPVIAALVFSAFAPTTLAAVNWQFVEGGYSDLDAGYTDADGFTIASKYLMDNNIYLNGDYKHFDESDADFSMLTLGGGYRMPLSSQTDAYFGANFERIDSDGYDDNGFSLNAGVRSMVLPELELAGQIGYYDVNDGDFTMKVSANYYFAPRWAVGLSHEELDNFDITQLTARYTF</sequence>
<evidence type="ECO:0000313" key="2">
    <source>
        <dbReference type="EMBL" id="QCZ95003.1"/>
    </source>
</evidence>
<dbReference type="EMBL" id="CP039852">
    <property type="protein sequence ID" value="QCZ95003.1"/>
    <property type="molecule type" value="Genomic_DNA"/>
</dbReference>
<keyword evidence="3" id="KW-1185">Reference proteome</keyword>
<dbReference type="InterPro" id="IPR023614">
    <property type="entry name" value="Porin_dom_sf"/>
</dbReference>
<dbReference type="SUPFAM" id="SSF56925">
    <property type="entry name" value="OMPA-like"/>
    <property type="match status" value="1"/>
</dbReference>
<evidence type="ECO:0008006" key="4">
    <source>
        <dbReference type="Google" id="ProtNLM"/>
    </source>
</evidence>
<feature type="signal peptide" evidence="1">
    <location>
        <begin position="1"/>
        <end position="22"/>
    </location>
</feature>
<name>A0A5B7YIB2_9ALTE</name>
<accession>A0A5B7YIB2</accession>
<feature type="chain" id="PRO_5023037089" description="Outer membrane protein beta-barrel domain-containing protein" evidence="1">
    <location>
        <begin position="23"/>
        <end position="179"/>
    </location>
</feature>
<dbReference type="Gene3D" id="2.40.160.10">
    <property type="entry name" value="Porin"/>
    <property type="match status" value="1"/>
</dbReference>
<dbReference type="RefSeq" id="WP_139757733.1">
    <property type="nucleotide sequence ID" value="NZ_CP039852.1"/>
</dbReference>
<evidence type="ECO:0000313" key="3">
    <source>
        <dbReference type="Proteomes" id="UP000304912"/>
    </source>
</evidence>
<dbReference type="KEGG" id="salk:FBQ74_16640"/>
<proteinExistence type="predicted"/>
<protein>
    <recommendedName>
        <fullName evidence="4">Outer membrane protein beta-barrel domain-containing protein</fullName>
    </recommendedName>
</protein>
<evidence type="ECO:0000256" key="1">
    <source>
        <dbReference type="SAM" id="SignalP"/>
    </source>
</evidence>
<keyword evidence="1" id="KW-0732">Signal</keyword>